<proteinExistence type="inferred from homology"/>
<dbReference type="SUPFAM" id="SSF55920">
    <property type="entry name" value="Creatinase/aminopeptidase"/>
    <property type="match status" value="1"/>
</dbReference>
<sequence length="268" mass="29280">MIYLKTPQELAIIQANGEILGKCHAEVAKAIQPGVTTLALDKIAYQFIKDHEAHPSFLNYQVGDKKYAYSLCISVNDVVVHGLPGSLELKEGDIISIDAGVYKHGFHADSAYTYAIGQVGEDVENLLTRTKESLYQGIRQAVAGKRIGDIGSAVQTYSEGFGYGVVRELVGHGVGKNLHESPEVPNYGRRGDGPKLKEGMVIAIEPMVNLGKRQITVDKDGWTIRTIDRKASAHFEHTVAVGKNEALQLTTFSYIEEVLKTSTVLLNI</sequence>
<dbReference type="InterPro" id="IPR000994">
    <property type="entry name" value="Pept_M24"/>
</dbReference>
<dbReference type="KEGG" id="psez:HME7025_02416"/>
<evidence type="ECO:0000256" key="3">
    <source>
        <dbReference type="ARBA" id="ARBA00022670"/>
    </source>
</evidence>
<comment type="similarity">
    <text evidence="6">Belongs to the peptidase M24A family. Methionine aminopeptidase type 1 subfamily.</text>
</comment>
<keyword evidence="2 6" id="KW-0031">Aminopeptidase</keyword>
<dbReference type="PANTHER" id="PTHR43330:SF27">
    <property type="entry name" value="METHIONINE AMINOPEPTIDASE"/>
    <property type="match status" value="1"/>
</dbReference>
<accession>A0A2S2DZS1</accession>
<keyword evidence="3 6" id="KW-0645">Protease</keyword>
<feature type="binding site" evidence="6">
    <location>
        <position position="109"/>
    </location>
    <ligand>
        <name>a divalent metal cation</name>
        <dbReference type="ChEBI" id="CHEBI:60240"/>
        <label>1</label>
    </ligand>
</feature>
<feature type="binding site" evidence="6">
    <location>
        <position position="236"/>
    </location>
    <ligand>
        <name>a divalent metal cation</name>
        <dbReference type="ChEBI" id="CHEBI:60240"/>
        <label>1</label>
    </ligand>
</feature>
<dbReference type="PANTHER" id="PTHR43330">
    <property type="entry name" value="METHIONINE AMINOPEPTIDASE"/>
    <property type="match status" value="1"/>
</dbReference>
<dbReference type="Pfam" id="PF00557">
    <property type="entry name" value="Peptidase_M24"/>
    <property type="match status" value="1"/>
</dbReference>
<dbReference type="GO" id="GO:0046872">
    <property type="term" value="F:metal ion binding"/>
    <property type="evidence" value="ECO:0007669"/>
    <property type="project" value="UniProtKB-UniRule"/>
</dbReference>
<keyword evidence="4 6" id="KW-0479">Metal-binding</keyword>
<dbReference type="InterPro" id="IPR002467">
    <property type="entry name" value="Pept_M24A_MAP1"/>
</dbReference>
<dbReference type="InterPro" id="IPR001714">
    <property type="entry name" value="Pept_M24_MAP"/>
</dbReference>
<dbReference type="Gene3D" id="3.90.230.10">
    <property type="entry name" value="Creatinase/methionine aminopeptidase superfamily"/>
    <property type="match status" value="1"/>
</dbReference>
<dbReference type="GO" id="GO:0006508">
    <property type="term" value="P:proteolysis"/>
    <property type="evidence" value="ECO:0007669"/>
    <property type="project" value="UniProtKB-KW"/>
</dbReference>
<comment type="subunit">
    <text evidence="6">Monomer.</text>
</comment>
<dbReference type="OrthoDB" id="9802055at2"/>
<dbReference type="CDD" id="cd01086">
    <property type="entry name" value="MetAP1"/>
    <property type="match status" value="1"/>
</dbReference>
<dbReference type="RefSeq" id="WP_109324400.1">
    <property type="nucleotide sequence ID" value="NZ_CP029346.1"/>
</dbReference>
<dbReference type="HAMAP" id="MF_01974">
    <property type="entry name" value="MetAP_1"/>
    <property type="match status" value="1"/>
</dbReference>
<feature type="binding site" evidence="6">
    <location>
        <position position="98"/>
    </location>
    <ligand>
        <name>a divalent metal cation</name>
        <dbReference type="ChEBI" id="CHEBI:60240"/>
        <label>1</label>
    </ligand>
</feature>
<feature type="binding site" evidence="6">
    <location>
        <position position="81"/>
    </location>
    <ligand>
        <name>substrate</name>
    </ligand>
</feature>
<evidence type="ECO:0000256" key="2">
    <source>
        <dbReference type="ARBA" id="ARBA00022438"/>
    </source>
</evidence>
<dbReference type="EMBL" id="CP029346">
    <property type="protein sequence ID" value="AWL10257.1"/>
    <property type="molecule type" value="Genomic_DNA"/>
</dbReference>
<dbReference type="InterPro" id="IPR036005">
    <property type="entry name" value="Creatinase/aminopeptidase-like"/>
</dbReference>
<evidence type="ECO:0000256" key="7">
    <source>
        <dbReference type="RuleBase" id="RU003653"/>
    </source>
</evidence>
<dbReference type="GO" id="GO:0070006">
    <property type="term" value="F:metalloaminopeptidase activity"/>
    <property type="evidence" value="ECO:0007669"/>
    <property type="project" value="UniProtKB-UniRule"/>
</dbReference>
<dbReference type="NCBIfam" id="TIGR00500">
    <property type="entry name" value="met_pdase_I"/>
    <property type="match status" value="1"/>
</dbReference>
<comment type="catalytic activity">
    <reaction evidence="6 7">
        <text>Release of N-terminal amino acids, preferentially methionine, from peptides and arylamides.</text>
        <dbReference type="EC" id="3.4.11.18"/>
    </reaction>
</comment>
<evidence type="ECO:0000256" key="6">
    <source>
        <dbReference type="HAMAP-Rule" id="MF_01974"/>
    </source>
</evidence>
<comment type="function">
    <text evidence="1 6">Removes the N-terminal methionine from nascent proteins. The N-terminal methionine is often cleaved when the second residue in the primary sequence is small and uncharged (Met-Ala-, Cys, Gly, Pro, Ser, Thr, or Val). Requires deformylation of the N(alpha)-formylated initiator methionine before it can be hydrolyzed.</text>
</comment>
<evidence type="ECO:0000313" key="10">
    <source>
        <dbReference type="Proteomes" id="UP000245468"/>
    </source>
</evidence>
<gene>
    <name evidence="6" type="primary">map</name>
    <name evidence="9" type="ORF">HME7025_02416</name>
</gene>
<feature type="binding site" evidence="6">
    <location>
        <position position="205"/>
    </location>
    <ligand>
        <name>a divalent metal cation</name>
        <dbReference type="ChEBI" id="CHEBI:60240"/>
        <label>2</label>
        <note>catalytic</note>
    </ligand>
</feature>
<feature type="domain" description="Peptidase M24" evidence="8">
    <location>
        <begin position="13"/>
        <end position="242"/>
    </location>
</feature>
<reference evidence="10" key="1">
    <citation type="submission" date="2018-05" db="EMBL/GenBank/DDBJ databases">
        <title>Pseudarcicella sp. HME7025 Genome sequencing and assembly.</title>
        <authorList>
            <person name="Kim H."/>
            <person name="Kang H."/>
            <person name="Joh K."/>
        </authorList>
    </citation>
    <scope>NUCLEOTIDE SEQUENCE [LARGE SCALE GENOMIC DNA]</scope>
    <source>
        <strain evidence="10">HME7025</strain>
    </source>
</reference>
<feature type="binding site" evidence="6">
    <location>
        <position position="236"/>
    </location>
    <ligand>
        <name>a divalent metal cation</name>
        <dbReference type="ChEBI" id="CHEBI:60240"/>
        <label>2</label>
        <note>catalytic</note>
    </ligand>
</feature>
<protein>
    <recommendedName>
        <fullName evidence="6 7">Methionine aminopeptidase</fullName>
        <shortName evidence="6">MAP</shortName>
        <shortName evidence="6">MetAP</shortName>
        <ecNumber evidence="6 7">3.4.11.18</ecNumber>
    </recommendedName>
    <alternativeName>
        <fullName evidence="6">Peptidase M</fullName>
    </alternativeName>
</protein>
<evidence type="ECO:0000259" key="8">
    <source>
        <dbReference type="Pfam" id="PF00557"/>
    </source>
</evidence>
<keyword evidence="10" id="KW-1185">Reference proteome</keyword>
<dbReference type="GO" id="GO:0004239">
    <property type="term" value="F:initiator methionyl aminopeptidase activity"/>
    <property type="evidence" value="ECO:0007669"/>
    <property type="project" value="UniProtKB-UniRule"/>
</dbReference>
<evidence type="ECO:0000256" key="4">
    <source>
        <dbReference type="ARBA" id="ARBA00022723"/>
    </source>
</evidence>
<dbReference type="AlphaFoldDB" id="A0A2S2DZS1"/>
<dbReference type="Proteomes" id="UP000245468">
    <property type="component" value="Chromosome"/>
</dbReference>
<evidence type="ECO:0000256" key="5">
    <source>
        <dbReference type="ARBA" id="ARBA00022801"/>
    </source>
</evidence>
<dbReference type="EC" id="3.4.11.18" evidence="6 7"/>
<feature type="binding site" evidence="6">
    <location>
        <position position="109"/>
    </location>
    <ligand>
        <name>a divalent metal cation</name>
        <dbReference type="ChEBI" id="CHEBI:60240"/>
        <label>2</label>
        <note>catalytic</note>
    </ligand>
</feature>
<evidence type="ECO:0000256" key="1">
    <source>
        <dbReference type="ARBA" id="ARBA00002521"/>
    </source>
</evidence>
<evidence type="ECO:0000313" key="9">
    <source>
        <dbReference type="EMBL" id="AWL10257.1"/>
    </source>
</evidence>
<feature type="binding site" evidence="6">
    <location>
        <position position="179"/>
    </location>
    <ligand>
        <name>substrate</name>
    </ligand>
</feature>
<keyword evidence="5 6" id="KW-0378">Hydrolase</keyword>
<organism evidence="9 10">
    <name type="scientific">Aquirufa nivalisilvae</name>
    <dbReference type="NCBI Taxonomy" id="2516557"/>
    <lineage>
        <taxon>Bacteria</taxon>
        <taxon>Pseudomonadati</taxon>
        <taxon>Bacteroidota</taxon>
        <taxon>Cytophagia</taxon>
        <taxon>Cytophagales</taxon>
        <taxon>Flectobacillaceae</taxon>
        <taxon>Aquirufa</taxon>
    </lineage>
</organism>
<name>A0A2S2DZS1_9BACT</name>
<feature type="binding site" evidence="6">
    <location>
        <position position="172"/>
    </location>
    <ligand>
        <name>a divalent metal cation</name>
        <dbReference type="ChEBI" id="CHEBI:60240"/>
        <label>2</label>
        <note>catalytic</note>
    </ligand>
</feature>
<dbReference type="PRINTS" id="PR00599">
    <property type="entry name" value="MAPEPTIDASE"/>
</dbReference>
<dbReference type="GO" id="GO:0005829">
    <property type="term" value="C:cytosol"/>
    <property type="evidence" value="ECO:0007669"/>
    <property type="project" value="TreeGrafter"/>
</dbReference>
<comment type="cofactor">
    <cofactor evidence="6">
        <name>Co(2+)</name>
        <dbReference type="ChEBI" id="CHEBI:48828"/>
    </cofactor>
    <cofactor evidence="6">
        <name>Zn(2+)</name>
        <dbReference type="ChEBI" id="CHEBI:29105"/>
    </cofactor>
    <cofactor evidence="6">
        <name>Mn(2+)</name>
        <dbReference type="ChEBI" id="CHEBI:29035"/>
    </cofactor>
    <cofactor evidence="6">
        <name>Fe(2+)</name>
        <dbReference type="ChEBI" id="CHEBI:29033"/>
    </cofactor>
    <text evidence="6">Binds 2 divalent metal cations per subunit. Has a high-affinity and a low affinity metal-binding site. The true nature of the physiological cofactor is under debate. The enzyme is active with cobalt, zinc, manganese or divalent iron ions. Most likely, methionine aminopeptidases function as mononuclear Fe(2+)-metalloproteases under physiological conditions, and the catalytically relevant metal-binding site has been assigned to the histidine-containing high-affinity site.</text>
</comment>